<dbReference type="CDD" id="cd18140">
    <property type="entry name" value="HLD_clamp_RFC"/>
    <property type="match status" value="1"/>
</dbReference>
<dbReference type="RefSeq" id="XP_005781473.1">
    <property type="nucleotide sequence ID" value="XM_005781416.1"/>
</dbReference>
<dbReference type="InterPro" id="IPR027417">
    <property type="entry name" value="P-loop_NTPase"/>
</dbReference>
<reference evidence="7" key="1">
    <citation type="journal article" date="2013" name="Nature">
        <title>Pan genome of the phytoplankton Emiliania underpins its global distribution.</title>
        <authorList>
            <person name="Read B.A."/>
            <person name="Kegel J."/>
            <person name="Klute M.J."/>
            <person name="Kuo A."/>
            <person name="Lefebvre S.C."/>
            <person name="Maumus F."/>
            <person name="Mayer C."/>
            <person name="Miller J."/>
            <person name="Monier A."/>
            <person name="Salamov A."/>
            <person name="Young J."/>
            <person name="Aguilar M."/>
            <person name="Claverie J.M."/>
            <person name="Frickenhaus S."/>
            <person name="Gonzalez K."/>
            <person name="Herman E.K."/>
            <person name="Lin Y.C."/>
            <person name="Napier J."/>
            <person name="Ogata H."/>
            <person name="Sarno A.F."/>
            <person name="Shmutz J."/>
            <person name="Schroeder D."/>
            <person name="de Vargas C."/>
            <person name="Verret F."/>
            <person name="von Dassow P."/>
            <person name="Valentin K."/>
            <person name="Van de Peer Y."/>
            <person name="Wheeler G."/>
            <person name="Dacks J.B."/>
            <person name="Delwiche C.F."/>
            <person name="Dyhrman S.T."/>
            <person name="Glockner G."/>
            <person name="John U."/>
            <person name="Richards T."/>
            <person name="Worden A.Z."/>
            <person name="Zhang X."/>
            <person name="Grigoriev I.V."/>
            <person name="Allen A.E."/>
            <person name="Bidle K."/>
            <person name="Borodovsky M."/>
            <person name="Bowler C."/>
            <person name="Brownlee C."/>
            <person name="Cock J.M."/>
            <person name="Elias M."/>
            <person name="Gladyshev V.N."/>
            <person name="Groth M."/>
            <person name="Guda C."/>
            <person name="Hadaegh A."/>
            <person name="Iglesias-Rodriguez M.D."/>
            <person name="Jenkins J."/>
            <person name="Jones B.M."/>
            <person name="Lawson T."/>
            <person name="Leese F."/>
            <person name="Lindquist E."/>
            <person name="Lobanov A."/>
            <person name="Lomsadze A."/>
            <person name="Malik S.B."/>
            <person name="Marsh M.E."/>
            <person name="Mackinder L."/>
            <person name="Mock T."/>
            <person name="Mueller-Roeber B."/>
            <person name="Pagarete A."/>
            <person name="Parker M."/>
            <person name="Probert I."/>
            <person name="Quesneville H."/>
            <person name="Raines C."/>
            <person name="Rensing S.A."/>
            <person name="Riano-Pachon D.M."/>
            <person name="Richier S."/>
            <person name="Rokitta S."/>
            <person name="Shiraiwa Y."/>
            <person name="Soanes D.M."/>
            <person name="van der Giezen M."/>
            <person name="Wahlund T.M."/>
            <person name="Williams B."/>
            <person name="Wilson W."/>
            <person name="Wolfe G."/>
            <person name="Wurch L.L."/>
        </authorList>
    </citation>
    <scope>NUCLEOTIDE SEQUENCE</scope>
</reference>
<dbReference type="GO" id="GO:0003689">
    <property type="term" value="F:DNA clamp loader activity"/>
    <property type="evidence" value="ECO:0007669"/>
    <property type="project" value="TreeGrafter"/>
</dbReference>
<keyword evidence="2" id="KW-0235">DNA replication</keyword>
<dbReference type="PANTHER" id="PTHR11669">
    <property type="entry name" value="REPLICATION FACTOR C / DNA POLYMERASE III GAMMA-TAU SUBUNIT"/>
    <property type="match status" value="1"/>
</dbReference>
<evidence type="ECO:0000256" key="4">
    <source>
        <dbReference type="ARBA" id="ARBA00022840"/>
    </source>
</evidence>
<dbReference type="InterPro" id="IPR003593">
    <property type="entry name" value="AAA+_ATPase"/>
</dbReference>
<evidence type="ECO:0000256" key="2">
    <source>
        <dbReference type="ARBA" id="ARBA00022705"/>
    </source>
</evidence>
<dbReference type="EnsemblProtists" id="EOD29044">
    <property type="protein sequence ID" value="EOD29044"/>
    <property type="gene ID" value="EMIHUDRAFT_424080"/>
</dbReference>
<dbReference type="Proteomes" id="UP000013827">
    <property type="component" value="Unassembled WGS sequence"/>
</dbReference>
<dbReference type="GO" id="GO:0016887">
    <property type="term" value="F:ATP hydrolysis activity"/>
    <property type="evidence" value="ECO:0007669"/>
    <property type="project" value="InterPro"/>
</dbReference>
<protein>
    <recommendedName>
        <fullName evidence="5">AAA+ ATPase domain-containing protein</fullName>
    </recommendedName>
</protein>
<organism evidence="6 7">
    <name type="scientific">Emiliania huxleyi (strain CCMP1516)</name>
    <dbReference type="NCBI Taxonomy" id="280463"/>
    <lineage>
        <taxon>Eukaryota</taxon>
        <taxon>Haptista</taxon>
        <taxon>Haptophyta</taxon>
        <taxon>Prymnesiophyceae</taxon>
        <taxon>Isochrysidales</taxon>
        <taxon>Noelaerhabdaceae</taxon>
        <taxon>Emiliania</taxon>
    </lineage>
</organism>
<dbReference type="Gene3D" id="1.10.8.60">
    <property type="match status" value="1"/>
</dbReference>
<comment type="similarity">
    <text evidence="1">Belongs to the activator 1 small subunits family.</text>
</comment>
<accession>A0A0D3JZV9</accession>
<dbReference type="PaxDb" id="2903-EOD29044"/>
<dbReference type="PANTHER" id="PTHR11669:SF20">
    <property type="entry name" value="REPLICATION FACTOR C SUBUNIT 4"/>
    <property type="match status" value="1"/>
</dbReference>
<name>A0A0D3JZV9_EMIH1</name>
<keyword evidence="7" id="KW-1185">Reference proteome</keyword>
<evidence type="ECO:0000313" key="6">
    <source>
        <dbReference type="EnsemblProtists" id="EOD29044"/>
    </source>
</evidence>
<evidence type="ECO:0000256" key="1">
    <source>
        <dbReference type="ARBA" id="ARBA00005378"/>
    </source>
</evidence>
<keyword evidence="3" id="KW-0547">Nucleotide-binding</keyword>
<reference evidence="6" key="2">
    <citation type="submission" date="2024-10" db="UniProtKB">
        <authorList>
            <consortium name="EnsemblProtists"/>
        </authorList>
    </citation>
    <scope>IDENTIFICATION</scope>
</reference>
<dbReference type="GO" id="GO:0005663">
    <property type="term" value="C:DNA replication factor C complex"/>
    <property type="evidence" value="ECO:0007669"/>
    <property type="project" value="TreeGrafter"/>
</dbReference>
<evidence type="ECO:0000259" key="5">
    <source>
        <dbReference type="SMART" id="SM00382"/>
    </source>
</evidence>
<dbReference type="STRING" id="2903.R1F741"/>
<dbReference type="Pfam" id="PF00004">
    <property type="entry name" value="AAA"/>
    <property type="match status" value="1"/>
</dbReference>
<dbReference type="Gene3D" id="3.40.50.300">
    <property type="entry name" value="P-loop containing nucleotide triphosphate hydrolases"/>
    <property type="match status" value="1"/>
</dbReference>
<dbReference type="GeneID" id="17274590"/>
<dbReference type="KEGG" id="ehx:EMIHUDRAFT_424080"/>
<dbReference type="GO" id="GO:0005524">
    <property type="term" value="F:ATP binding"/>
    <property type="evidence" value="ECO:0007669"/>
    <property type="project" value="UniProtKB-KW"/>
</dbReference>
<proteinExistence type="inferred from homology"/>
<evidence type="ECO:0000256" key="3">
    <source>
        <dbReference type="ARBA" id="ARBA00022741"/>
    </source>
</evidence>
<evidence type="ECO:0000313" key="7">
    <source>
        <dbReference type="Proteomes" id="UP000013827"/>
    </source>
</evidence>
<dbReference type="GO" id="GO:0006261">
    <property type="term" value="P:DNA-templated DNA replication"/>
    <property type="evidence" value="ECO:0007669"/>
    <property type="project" value="TreeGrafter"/>
</dbReference>
<dbReference type="AlphaFoldDB" id="A0A0D3JZV9"/>
<sequence length="334" mass="36093">MASSSASTTDKRPWVEKYRPKSMDEVSHQEEVTAALRNAIESNNLPHLIFYGPPGTGKTSTILAAARSLFGDELRSRVMELNASDERGIAVVRNKIKSFAQVSVGTGGTSRGLPPYKLIILDEADSMTSDAQSALRRTMETYSKVTRFCIICNYVSRLIPPIASRCAKFRFKPLPHASMVERLSAIASAEGVAIDEPTLRELMRVSEGDMRRAIQLLQSLHRLHGDEIGPQAVLDLSAALPDEKIGETADRWLPPEHGETFAVCRANDFSKLGALSASLSALTGVLASSLLADGYPVDQIIAQMLEHIAASSDLGDRQKAQVATDIAAPATTCS</sequence>
<dbReference type="eggNOG" id="KOG0989">
    <property type="taxonomic scope" value="Eukaryota"/>
</dbReference>
<dbReference type="HOGENOM" id="CLU_042324_1_0_1"/>
<keyword evidence="4" id="KW-0067">ATP-binding</keyword>
<dbReference type="SMART" id="SM00382">
    <property type="entry name" value="AAA"/>
    <property type="match status" value="1"/>
</dbReference>
<dbReference type="Gene3D" id="1.20.272.10">
    <property type="match status" value="1"/>
</dbReference>
<dbReference type="FunFam" id="3.40.50.300:FF:000129">
    <property type="entry name" value="Replication factor C subunit 5"/>
    <property type="match status" value="1"/>
</dbReference>
<feature type="domain" description="AAA+ ATPase" evidence="5">
    <location>
        <begin position="44"/>
        <end position="176"/>
    </location>
</feature>
<dbReference type="GO" id="GO:0006281">
    <property type="term" value="P:DNA repair"/>
    <property type="evidence" value="ECO:0007669"/>
    <property type="project" value="TreeGrafter"/>
</dbReference>
<dbReference type="InterPro" id="IPR050238">
    <property type="entry name" value="DNA_Rep/Repair_Clamp_Loader"/>
</dbReference>
<dbReference type="GO" id="GO:0005634">
    <property type="term" value="C:nucleus"/>
    <property type="evidence" value="ECO:0007669"/>
    <property type="project" value="TreeGrafter"/>
</dbReference>
<dbReference type="SUPFAM" id="SSF52540">
    <property type="entry name" value="P-loop containing nucleoside triphosphate hydrolases"/>
    <property type="match status" value="1"/>
</dbReference>
<dbReference type="InterPro" id="IPR003959">
    <property type="entry name" value="ATPase_AAA_core"/>
</dbReference>
<dbReference type="CDD" id="cd00009">
    <property type="entry name" value="AAA"/>
    <property type="match status" value="1"/>
</dbReference>
<dbReference type="InterPro" id="IPR047854">
    <property type="entry name" value="RFC_lid"/>
</dbReference>